<accession>A0A316DGM7</accession>
<dbReference type="AlphaFoldDB" id="A0A316DGM7"/>
<dbReference type="SUPFAM" id="SSF54909">
    <property type="entry name" value="Dimeric alpha+beta barrel"/>
    <property type="match status" value="2"/>
</dbReference>
<dbReference type="OrthoDB" id="192769at2"/>
<feature type="domain" description="NIPSNAP" evidence="1">
    <location>
        <begin position="153"/>
        <end position="257"/>
    </location>
</feature>
<evidence type="ECO:0000313" key="2">
    <source>
        <dbReference type="EMBL" id="PWK17457.1"/>
    </source>
</evidence>
<proteinExistence type="predicted"/>
<sequence>MLKRISAFAIFLLATMFAITSFAKGKPEYYEIRVYSFKTAVQKTVVEDYFKNAAIPAYNRAGVTSVGVFDEADQKDGLKLYVLIPYKSLDDVVKVSAKLSADAVYQQAGKPYLDADHTTPAYERFESSLSVAFKNWTSMKVPTTNAPKSERVYEYRLYESHSEVKGNKKVHMFNEGGEIDIFVRLGFNPVFYAQTIIGGKQPNLVYMTTFDNRKSRDEHWKAFGADSEWNRIKVLPEYDHAMTKAEIHFLTPTEYSQI</sequence>
<dbReference type="RefSeq" id="WP_109745031.1">
    <property type="nucleotide sequence ID" value="NZ_QGGO01000035.1"/>
</dbReference>
<name>A0A316DGM7_9BACT</name>
<evidence type="ECO:0000313" key="3">
    <source>
        <dbReference type="Proteomes" id="UP000245489"/>
    </source>
</evidence>
<evidence type="ECO:0000259" key="1">
    <source>
        <dbReference type="Pfam" id="PF07978"/>
    </source>
</evidence>
<dbReference type="Gene3D" id="3.30.70.100">
    <property type="match status" value="2"/>
</dbReference>
<reference evidence="2 3" key="1">
    <citation type="submission" date="2018-05" db="EMBL/GenBank/DDBJ databases">
        <title>Genomic Encyclopedia of Archaeal and Bacterial Type Strains, Phase II (KMG-II): from individual species to whole genera.</title>
        <authorList>
            <person name="Goeker M."/>
        </authorList>
    </citation>
    <scope>NUCLEOTIDE SEQUENCE [LARGE SCALE GENOMIC DNA]</scope>
    <source>
        <strain evidence="2 3">DSM 22214</strain>
    </source>
</reference>
<keyword evidence="3" id="KW-1185">Reference proteome</keyword>
<gene>
    <name evidence="2" type="ORF">LV89_04372</name>
</gene>
<protein>
    <submittedName>
        <fullName evidence="2">NIPSNAP protein</fullName>
    </submittedName>
</protein>
<dbReference type="Pfam" id="PF07978">
    <property type="entry name" value="NIPSNAP"/>
    <property type="match status" value="1"/>
</dbReference>
<organism evidence="2 3">
    <name type="scientific">Arcicella aurantiaca</name>
    <dbReference type="NCBI Taxonomy" id="591202"/>
    <lineage>
        <taxon>Bacteria</taxon>
        <taxon>Pseudomonadati</taxon>
        <taxon>Bacteroidota</taxon>
        <taxon>Cytophagia</taxon>
        <taxon>Cytophagales</taxon>
        <taxon>Flectobacillaceae</taxon>
        <taxon>Arcicella</taxon>
    </lineage>
</organism>
<dbReference type="InterPro" id="IPR011008">
    <property type="entry name" value="Dimeric_a/b-barrel"/>
</dbReference>
<dbReference type="Proteomes" id="UP000245489">
    <property type="component" value="Unassembled WGS sequence"/>
</dbReference>
<dbReference type="InterPro" id="IPR012577">
    <property type="entry name" value="NIPSNAP"/>
</dbReference>
<comment type="caution">
    <text evidence="2">The sequence shown here is derived from an EMBL/GenBank/DDBJ whole genome shotgun (WGS) entry which is preliminary data.</text>
</comment>
<dbReference type="EMBL" id="QGGO01000035">
    <property type="protein sequence ID" value="PWK17457.1"/>
    <property type="molecule type" value="Genomic_DNA"/>
</dbReference>